<evidence type="ECO:0000313" key="12">
    <source>
        <dbReference type="Proteomes" id="UP000260773"/>
    </source>
</evidence>
<evidence type="ECO:0000256" key="3">
    <source>
        <dbReference type="ARBA" id="ARBA00022475"/>
    </source>
</evidence>
<sequence length="264" mass="29452">MEKKRNDNEEMEIDLLELLMVMKKHLAAILLAGIVGLVIMFACTTILMTPLYSASSMMYVMPDNSNSNSSTLSDMQVGQQLTSDYSSMIESRSFMEDVIKKLNLTIDYQQLLEKVEVTNPTSSRILQVTVNDPNPQTAADIANEVASVAESKLKEITGMQAIKIYEEAAVPEKPSSPSLKKNCALGLLAGIVLAMAVITVLYLMDDTIKTEDDIEKYLGMTTLAVLPYNGKKQQRQAKKQKKQRAKQGKQTSRKRKEIETDEFN</sequence>
<accession>A0A3E2TI05</accession>
<gene>
    <name evidence="10" type="ORF">DW070_13300</name>
    <name evidence="11" type="ORF">DW747_02700</name>
</gene>
<dbReference type="GO" id="GO:0004713">
    <property type="term" value="F:protein tyrosine kinase activity"/>
    <property type="evidence" value="ECO:0007669"/>
    <property type="project" value="TreeGrafter"/>
</dbReference>
<dbReference type="PANTHER" id="PTHR32309:SF13">
    <property type="entry name" value="FERRIC ENTEROBACTIN TRANSPORT PROTEIN FEPE"/>
    <property type="match status" value="1"/>
</dbReference>
<feature type="transmembrane region" description="Helical" evidence="8">
    <location>
        <begin position="26"/>
        <end position="52"/>
    </location>
</feature>
<comment type="subcellular location">
    <subcellularLocation>
        <location evidence="1">Cell membrane</location>
        <topology evidence="1">Multi-pass membrane protein</topology>
    </subcellularLocation>
</comment>
<dbReference type="PANTHER" id="PTHR32309">
    <property type="entry name" value="TYROSINE-PROTEIN KINASE"/>
    <property type="match status" value="1"/>
</dbReference>
<evidence type="ECO:0000313" key="13">
    <source>
        <dbReference type="Proteomes" id="UP000261231"/>
    </source>
</evidence>
<keyword evidence="3" id="KW-1003">Cell membrane</keyword>
<feature type="region of interest" description="Disordered" evidence="7">
    <location>
        <begin position="229"/>
        <end position="264"/>
    </location>
</feature>
<dbReference type="Proteomes" id="UP000260773">
    <property type="component" value="Unassembled WGS sequence"/>
</dbReference>
<evidence type="ECO:0000313" key="11">
    <source>
        <dbReference type="EMBL" id="RGC50298.1"/>
    </source>
</evidence>
<feature type="transmembrane region" description="Helical" evidence="8">
    <location>
        <begin position="183"/>
        <end position="204"/>
    </location>
</feature>
<reference evidence="12 13" key="1">
    <citation type="submission" date="2018-08" db="EMBL/GenBank/DDBJ databases">
        <title>A genome reference for cultivated species of the human gut microbiota.</title>
        <authorList>
            <person name="Zou Y."/>
            <person name="Xue W."/>
            <person name="Luo G."/>
        </authorList>
    </citation>
    <scope>NUCLEOTIDE SEQUENCE [LARGE SCALE GENOMIC DNA]</scope>
    <source>
        <strain evidence="10 12">AF45-17</strain>
        <strain evidence="11 13">AM28-39</strain>
    </source>
</reference>
<feature type="compositionally biased region" description="Basic residues" evidence="7">
    <location>
        <begin position="232"/>
        <end position="255"/>
    </location>
</feature>
<dbReference type="GO" id="GO:0005886">
    <property type="term" value="C:plasma membrane"/>
    <property type="evidence" value="ECO:0007669"/>
    <property type="project" value="UniProtKB-SubCell"/>
</dbReference>
<evidence type="ECO:0000256" key="7">
    <source>
        <dbReference type="SAM" id="MobiDB-lite"/>
    </source>
</evidence>
<proteinExistence type="inferred from homology"/>
<evidence type="ECO:0000256" key="5">
    <source>
        <dbReference type="ARBA" id="ARBA00022989"/>
    </source>
</evidence>
<protein>
    <recommendedName>
        <fullName evidence="9">Polysaccharide chain length determinant N-terminal domain-containing protein</fullName>
    </recommendedName>
</protein>
<evidence type="ECO:0000256" key="6">
    <source>
        <dbReference type="ARBA" id="ARBA00023136"/>
    </source>
</evidence>
<evidence type="ECO:0000259" key="9">
    <source>
        <dbReference type="Pfam" id="PF02706"/>
    </source>
</evidence>
<keyword evidence="5 8" id="KW-1133">Transmembrane helix</keyword>
<name>A0A3E2TI05_9FIRM</name>
<evidence type="ECO:0000313" key="10">
    <source>
        <dbReference type="EMBL" id="RGB76308.1"/>
    </source>
</evidence>
<dbReference type="AlphaFoldDB" id="A0A3E2TI05"/>
<organism evidence="10 12">
    <name type="scientific">Coprococcus catus</name>
    <dbReference type="NCBI Taxonomy" id="116085"/>
    <lineage>
        <taxon>Bacteria</taxon>
        <taxon>Bacillati</taxon>
        <taxon>Bacillota</taxon>
        <taxon>Clostridia</taxon>
        <taxon>Lachnospirales</taxon>
        <taxon>Lachnospiraceae</taxon>
        <taxon>Coprococcus</taxon>
    </lineage>
</organism>
<dbReference type="OrthoDB" id="2360475at2"/>
<keyword evidence="4 8" id="KW-0812">Transmembrane</keyword>
<comment type="similarity">
    <text evidence="2">Belongs to the CpsC/CapA family.</text>
</comment>
<evidence type="ECO:0000256" key="4">
    <source>
        <dbReference type="ARBA" id="ARBA00022692"/>
    </source>
</evidence>
<dbReference type="Proteomes" id="UP000261231">
    <property type="component" value="Unassembled WGS sequence"/>
</dbReference>
<dbReference type="Pfam" id="PF02706">
    <property type="entry name" value="Wzz"/>
    <property type="match status" value="1"/>
</dbReference>
<keyword evidence="13" id="KW-1185">Reference proteome</keyword>
<dbReference type="EMBL" id="QVEP01000040">
    <property type="protein sequence ID" value="RGB76308.1"/>
    <property type="molecule type" value="Genomic_DNA"/>
</dbReference>
<evidence type="ECO:0000256" key="1">
    <source>
        <dbReference type="ARBA" id="ARBA00004651"/>
    </source>
</evidence>
<keyword evidence="6 8" id="KW-0472">Membrane</keyword>
<evidence type="ECO:0000256" key="2">
    <source>
        <dbReference type="ARBA" id="ARBA00006683"/>
    </source>
</evidence>
<feature type="domain" description="Polysaccharide chain length determinant N-terminal" evidence="9">
    <location>
        <begin position="12"/>
        <end position="102"/>
    </location>
</feature>
<evidence type="ECO:0000256" key="8">
    <source>
        <dbReference type="SAM" id="Phobius"/>
    </source>
</evidence>
<dbReference type="RefSeq" id="WP_117528857.1">
    <property type="nucleotide sequence ID" value="NZ_JAMXUZ010000001.1"/>
</dbReference>
<dbReference type="InterPro" id="IPR050445">
    <property type="entry name" value="Bact_polysacc_biosynth/exp"/>
</dbReference>
<comment type="caution">
    <text evidence="10">The sequence shown here is derived from an EMBL/GenBank/DDBJ whole genome shotgun (WGS) entry which is preliminary data.</text>
</comment>
<dbReference type="InterPro" id="IPR003856">
    <property type="entry name" value="LPS_length_determ_N"/>
</dbReference>
<dbReference type="EMBL" id="QVFD01000002">
    <property type="protein sequence ID" value="RGC50298.1"/>
    <property type="molecule type" value="Genomic_DNA"/>
</dbReference>